<comment type="caution">
    <text evidence="1">The sequence shown here is derived from an EMBL/GenBank/DDBJ whole genome shotgun (WGS) entry which is preliminary data.</text>
</comment>
<dbReference type="GO" id="GO:0005840">
    <property type="term" value="C:ribosome"/>
    <property type="evidence" value="ECO:0007669"/>
    <property type="project" value="UniProtKB-KW"/>
</dbReference>
<dbReference type="EMBL" id="JAFFHA010000010">
    <property type="protein sequence ID" value="KAK4649759.1"/>
    <property type="molecule type" value="Genomic_DNA"/>
</dbReference>
<reference evidence="1 2" key="1">
    <citation type="journal article" date="2023" name="bioRxiv">
        <title>High-quality genome assemblies of four members of thePodospora anserinaspecies complex.</title>
        <authorList>
            <person name="Ament-Velasquez S.L."/>
            <person name="Vogan A.A."/>
            <person name="Wallerman O."/>
            <person name="Hartmann F."/>
            <person name="Gautier V."/>
            <person name="Silar P."/>
            <person name="Giraud T."/>
            <person name="Johannesson H."/>
        </authorList>
    </citation>
    <scope>NUCLEOTIDE SEQUENCE [LARGE SCALE GENOMIC DNA]</scope>
    <source>
        <strain evidence="1 2">CBS 415.72m</strain>
    </source>
</reference>
<organism evidence="1 2">
    <name type="scientific">Podospora pseudocomata</name>
    <dbReference type="NCBI Taxonomy" id="2093779"/>
    <lineage>
        <taxon>Eukaryota</taxon>
        <taxon>Fungi</taxon>
        <taxon>Dikarya</taxon>
        <taxon>Ascomycota</taxon>
        <taxon>Pezizomycotina</taxon>
        <taxon>Sordariomycetes</taxon>
        <taxon>Sordariomycetidae</taxon>
        <taxon>Sordariales</taxon>
        <taxon>Podosporaceae</taxon>
        <taxon>Podospora</taxon>
    </lineage>
</organism>
<name>A0ABR0G217_9PEZI</name>
<keyword evidence="1" id="KW-0496">Mitochondrion</keyword>
<protein>
    <submittedName>
        <fullName evidence="1">Ribosomal protein S3</fullName>
    </submittedName>
</protein>
<dbReference type="GeneID" id="87904242"/>
<proteinExistence type="predicted"/>
<keyword evidence="1" id="KW-0687">Ribonucleoprotein</keyword>
<keyword evidence="2" id="KW-1185">Reference proteome</keyword>
<evidence type="ECO:0000313" key="2">
    <source>
        <dbReference type="Proteomes" id="UP001323405"/>
    </source>
</evidence>
<dbReference type="Proteomes" id="UP001323405">
    <property type="component" value="Unassembled WGS sequence"/>
</dbReference>
<accession>A0ABR0G217</accession>
<keyword evidence="1" id="KW-0689">Ribosomal protein</keyword>
<evidence type="ECO:0000313" key="1">
    <source>
        <dbReference type="EMBL" id="KAK4649759.1"/>
    </source>
</evidence>
<dbReference type="RefSeq" id="XP_062738734.1">
    <property type="nucleotide sequence ID" value="NW_026946362.1"/>
</dbReference>
<sequence length="484" mass="56378">MNNKTPKFLSIFLAQALNKDNKKIPFKSKSEVGKRYFPPVSREWKNSIYVFNKNNIKNMPIYDLNINLLIKSFFNLYFNPKFLYNKYRSYKTRSISLNKIFASKAEVKHTNNKAVITVYVYNREKISLLKKIKKLNKNLFNLMAKFAVILYKKEGGCTRSLAASNSEDMQTSYSSDFKDLAKADNQPVALRSLQEIFKYEKTLTKSFLIKNLRLLRKYKLRLNLNKYKFEEKLLYKLKNFIVKYYNKKVEFNIVNIRSVVFHSDFFTNILLSKLKNRRANILRTMDTILNKVVLPKVNRIIEKSFHIKGIDFKLLENKYLNTKISYILRGGKLDKNLSKFLNKLFYNVMSAAATAAASHQCLNKDYLKIYEIIFNSINYKNMGGVRLEAKGRLTKRYRADRSQFKVRWKGGLKNIDSSYKGLSSINMRGFVKPNIDYSILAYKRRIGAFAVKGWVSGKSYSTSATYSSVNTSINSWAVTGFSDA</sequence>
<geneLocation type="mitochondrion" evidence="1"/>
<gene>
    <name evidence="1" type="primary">rps3</name>
    <name evidence="1" type="ORF">QC762_0117200</name>
</gene>